<proteinExistence type="predicted"/>
<dbReference type="GO" id="GO:0030420">
    <property type="term" value="P:establishment of competence for transformation"/>
    <property type="evidence" value="ECO:0007669"/>
    <property type="project" value="UniProtKB-KW"/>
</dbReference>
<evidence type="ECO:0000313" key="3">
    <source>
        <dbReference type="EMBL" id="SDM98160.1"/>
    </source>
</evidence>
<organism evidence="3 4">
    <name type="scientific">Sediminibacillus halophilus</name>
    <dbReference type="NCBI Taxonomy" id="482461"/>
    <lineage>
        <taxon>Bacteria</taxon>
        <taxon>Bacillati</taxon>
        <taxon>Bacillota</taxon>
        <taxon>Bacilli</taxon>
        <taxon>Bacillales</taxon>
        <taxon>Bacillaceae</taxon>
        <taxon>Sediminibacillus</taxon>
    </lineage>
</organism>
<evidence type="ECO:0000256" key="2">
    <source>
        <dbReference type="ARBA" id="ARBA00023287"/>
    </source>
</evidence>
<reference evidence="4" key="1">
    <citation type="submission" date="2016-10" db="EMBL/GenBank/DDBJ databases">
        <authorList>
            <person name="Varghese N."/>
            <person name="Submissions S."/>
        </authorList>
    </citation>
    <scope>NUCLEOTIDE SEQUENCE [LARGE SCALE GENOMIC DNA]</scope>
    <source>
        <strain evidence="4">CGMCC 1.6199</strain>
    </source>
</reference>
<dbReference type="STRING" id="482461.SAMN05216244_3893"/>
<dbReference type="InterPro" id="IPR012902">
    <property type="entry name" value="N_methyl_site"/>
</dbReference>
<dbReference type="PROSITE" id="PS00409">
    <property type="entry name" value="PROKAR_NTER_METHYL"/>
    <property type="match status" value="1"/>
</dbReference>
<protein>
    <submittedName>
        <fullName evidence="3">Prepilin-type N-terminal cleavage/methylation domain-containing protein</fullName>
    </submittedName>
</protein>
<accession>A0A1G9XN47</accession>
<comment type="subcellular location">
    <subcellularLocation>
        <location evidence="1">Cell surface</location>
    </subcellularLocation>
</comment>
<dbReference type="Proteomes" id="UP000182347">
    <property type="component" value="Unassembled WGS sequence"/>
</dbReference>
<keyword evidence="4" id="KW-1185">Reference proteome</keyword>
<gene>
    <name evidence="3" type="ORF">SAMN05216244_3893</name>
</gene>
<dbReference type="EMBL" id="FNHF01000007">
    <property type="protein sequence ID" value="SDM98160.1"/>
    <property type="molecule type" value="Genomic_DNA"/>
</dbReference>
<dbReference type="GO" id="GO:0009986">
    <property type="term" value="C:cell surface"/>
    <property type="evidence" value="ECO:0007669"/>
    <property type="project" value="UniProtKB-SubCell"/>
</dbReference>
<dbReference type="AlphaFoldDB" id="A0A1G9XN47"/>
<dbReference type="OrthoDB" id="2968850at2"/>
<dbReference type="Pfam" id="PF07963">
    <property type="entry name" value="N_methyl"/>
    <property type="match status" value="1"/>
</dbReference>
<name>A0A1G9XN47_9BACI</name>
<dbReference type="SUPFAM" id="SSF54523">
    <property type="entry name" value="Pili subunits"/>
    <property type="match status" value="1"/>
</dbReference>
<keyword evidence="2" id="KW-0178">Competence</keyword>
<sequence length="139" mass="15386">MKMTNSKGFTLVELLAVLALLGLIIMLAGSVAWFGQTQYTSQLEETKQQSEVRLALKQITKDVRQADSLTVTNNQLKLDEVVYRLNEGDLLRNGRMVAEGISEFQVEPTEQGTGVTLKIKGAGDSHQLSEVSTVLYIRE</sequence>
<evidence type="ECO:0000256" key="1">
    <source>
        <dbReference type="ARBA" id="ARBA00004241"/>
    </source>
</evidence>
<evidence type="ECO:0000313" key="4">
    <source>
        <dbReference type="Proteomes" id="UP000182347"/>
    </source>
</evidence>
<dbReference type="InterPro" id="IPR045584">
    <property type="entry name" value="Pilin-like"/>
</dbReference>
<dbReference type="NCBIfam" id="TIGR02532">
    <property type="entry name" value="IV_pilin_GFxxxE"/>
    <property type="match status" value="1"/>
</dbReference>